<comment type="caution">
    <text evidence="2">The sequence shown here is derived from an EMBL/GenBank/DDBJ whole genome shotgun (WGS) entry which is preliminary data.</text>
</comment>
<keyword evidence="3" id="KW-1185">Reference proteome</keyword>
<dbReference type="RefSeq" id="XP_066658788.1">
    <property type="nucleotide sequence ID" value="XM_066794556.1"/>
</dbReference>
<protein>
    <submittedName>
        <fullName evidence="2">Uncharacterized protein</fullName>
    </submittedName>
</protein>
<proteinExistence type="predicted"/>
<reference evidence="2 3" key="1">
    <citation type="submission" date="2024-04" db="EMBL/GenBank/DDBJ databases">
        <title>Phyllosticta paracitricarpa is synonymous to the EU quarantine fungus P. citricarpa based on phylogenomic analyses.</title>
        <authorList>
            <consortium name="Lawrence Berkeley National Laboratory"/>
            <person name="Van ingen-buijs V.A."/>
            <person name="Van westerhoven A.C."/>
            <person name="Haridas S."/>
            <person name="Skiadas P."/>
            <person name="Martin F."/>
            <person name="Groenewald J.Z."/>
            <person name="Crous P.W."/>
            <person name="Seidl M.F."/>
        </authorList>
    </citation>
    <scope>NUCLEOTIDE SEQUENCE [LARGE SCALE GENOMIC DNA]</scope>
    <source>
        <strain evidence="2 3">CPC 17464</strain>
    </source>
</reference>
<gene>
    <name evidence="2" type="ORF">J3D65DRAFT_218102</name>
</gene>
<dbReference type="Proteomes" id="UP001360953">
    <property type="component" value="Unassembled WGS sequence"/>
</dbReference>
<feature type="region of interest" description="Disordered" evidence="1">
    <location>
        <begin position="51"/>
        <end position="93"/>
    </location>
</feature>
<organism evidence="2 3">
    <name type="scientific">Phyllosticta citribraziliensis</name>
    <dbReference type="NCBI Taxonomy" id="989973"/>
    <lineage>
        <taxon>Eukaryota</taxon>
        <taxon>Fungi</taxon>
        <taxon>Dikarya</taxon>
        <taxon>Ascomycota</taxon>
        <taxon>Pezizomycotina</taxon>
        <taxon>Dothideomycetes</taxon>
        <taxon>Dothideomycetes incertae sedis</taxon>
        <taxon>Botryosphaeriales</taxon>
        <taxon>Phyllostictaceae</taxon>
        <taxon>Phyllosticta</taxon>
    </lineage>
</organism>
<accession>A0ABR1M640</accession>
<sequence>MLQLGRRSSDGIKELGEARAAPPSEFWKLLSSLTLTLLTVEARRASPSCLRLDSKGPLPEAKPPSSSYGPQPSIGPPPRYGPDRSRTLESASRNGPFSAIHQTLPWLLPCFFRYRLNCLRRPNTSTRGHAANAVLLASRLHAGARGQWVERVGVRQCPFVNLLESPKAV</sequence>
<name>A0ABR1M640_9PEZI</name>
<dbReference type="GeneID" id="92027462"/>
<evidence type="ECO:0000256" key="1">
    <source>
        <dbReference type="SAM" id="MobiDB-lite"/>
    </source>
</evidence>
<evidence type="ECO:0000313" key="3">
    <source>
        <dbReference type="Proteomes" id="UP001360953"/>
    </source>
</evidence>
<dbReference type="EMBL" id="JBBPEH010000002">
    <property type="protein sequence ID" value="KAK7542495.1"/>
    <property type="molecule type" value="Genomic_DNA"/>
</dbReference>
<evidence type="ECO:0000313" key="2">
    <source>
        <dbReference type="EMBL" id="KAK7542495.1"/>
    </source>
</evidence>